<dbReference type="InterPro" id="IPR008651">
    <property type="entry name" value="Uncharacterised_HicB"/>
</dbReference>
<dbReference type="EMBL" id="JAPFCC010000001">
    <property type="protein sequence ID" value="MCW7551642.1"/>
    <property type="molecule type" value="Genomic_DNA"/>
</dbReference>
<dbReference type="Proteomes" id="UP001209854">
    <property type="component" value="Unassembled WGS sequence"/>
</dbReference>
<gene>
    <name evidence="1" type="ORF">NX722_03070</name>
</gene>
<dbReference type="Pfam" id="PF05534">
    <property type="entry name" value="HicB"/>
    <property type="match status" value="1"/>
</dbReference>
<dbReference type="InterPro" id="IPR035069">
    <property type="entry name" value="TTHA1013/TTHA0281-like"/>
</dbReference>
<name>A0ABT3MQL5_9GAMM</name>
<evidence type="ECO:0000313" key="1">
    <source>
        <dbReference type="EMBL" id="MCW7551642.1"/>
    </source>
</evidence>
<dbReference type="SUPFAM" id="SSF47598">
    <property type="entry name" value="Ribbon-helix-helix"/>
    <property type="match status" value="1"/>
</dbReference>
<protein>
    <submittedName>
        <fullName evidence="1">Type II toxin-antitoxin system HicB family antitoxin</fullName>
    </submittedName>
</protein>
<proteinExistence type="predicted"/>
<sequence>MNTMTHKGYAASIEYSDDDECFIGHIAGIKDRVGFHGESVTELKDAFHEAVEDYLETCAAVGKEPQKPYSGKLMLRIPPELHATIATAAQVSGQSINQWISRALVQASRI</sequence>
<accession>A0ABT3MQL5</accession>
<dbReference type="InterPro" id="IPR013321">
    <property type="entry name" value="Arc_rbn_hlx_hlx"/>
</dbReference>
<dbReference type="InterPro" id="IPR010985">
    <property type="entry name" value="Ribbon_hlx_hlx"/>
</dbReference>
<comment type="caution">
    <text evidence="1">The sequence shown here is derived from an EMBL/GenBank/DDBJ whole genome shotgun (WGS) entry which is preliminary data.</text>
</comment>
<dbReference type="SUPFAM" id="SSF143100">
    <property type="entry name" value="TTHA1013/TTHA0281-like"/>
    <property type="match status" value="1"/>
</dbReference>
<organism evidence="1 2">
    <name type="scientific">Endozoicomonas gorgoniicola</name>
    <dbReference type="NCBI Taxonomy" id="1234144"/>
    <lineage>
        <taxon>Bacteria</taxon>
        <taxon>Pseudomonadati</taxon>
        <taxon>Pseudomonadota</taxon>
        <taxon>Gammaproteobacteria</taxon>
        <taxon>Oceanospirillales</taxon>
        <taxon>Endozoicomonadaceae</taxon>
        <taxon>Endozoicomonas</taxon>
    </lineage>
</organism>
<evidence type="ECO:0000313" key="2">
    <source>
        <dbReference type="Proteomes" id="UP001209854"/>
    </source>
</evidence>
<reference evidence="1 2" key="1">
    <citation type="submission" date="2022-10" db="EMBL/GenBank/DDBJ databases">
        <title>High-quality genome sequences of two octocoral-associated bacteria, Endozoicomonas euniceicola EF212 and Endozoicomonas gorgoniicola PS125.</title>
        <authorList>
            <person name="Chiou Y.-J."/>
            <person name="Chen Y.-H."/>
        </authorList>
    </citation>
    <scope>NUCLEOTIDE SEQUENCE [LARGE SCALE GENOMIC DNA]</scope>
    <source>
        <strain evidence="1 2">PS125</strain>
    </source>
</reference>
<keyword evidence="2" id="KW-1185">Reference proteome</keyword>
<dbReference type="Gene3D" id="1.10.1220.10">
    <property type="entry name" value="Met repressor-like"/>
    <property type="match status" value="1"/>
</dbReference>
<dbReference type="RefSeq" id="WP_262566673.1">
    <property type="nucleotide sequence ID" value="NZ_JAPFCC010000001.1"/>
</dbReference>